<comment type="subcellular location">
    <subcellularLocation>
        <location evidence="1">Virion</location>
    </subcellularLocation>
</comment>
<keyword evidence="9" id="KW-1185">Reference proteome</keyword>
<keyword evidence="2 5" id="KW-0768">Sushi</keyword>
<proteinExistence type="predicted"/>
<dbReference type="PROSITE" id="PS50923">
    <property type="entry name" value="SUSHI"/>
    <property type="match status" value="4"/>
</dbReference>
<name>A0A8C9YDT3_SANLU</name>
<accession>A0A8C9YDT3</accession>
<keyword evidence="4 5" id="KW-1015">Disulfide bond</keyword>
<dbReference type="Gene3D" id="2.10.70.10">
    <property type="entry name" value="Complement Module, domain 1"/>
    <property type="match status" value="5"/>
</dbReference>
<evidence type="ECO:0000256" key="1">
    <source>
        <dbReference type="ARBA" id="ARBA00004328"/>
    </source>
</evidence>
<dbReference type="PANTHER" id="PTHR45785:SF2">
    <property type="entry name" value="COMPLEMENT FACTOR H-RELATED"/>
    <property type="match status" value="1"/>
</dbReference>
<dbReference type="Proteomes" id="UP000694568">
    <property type="component" value="Unplaced"/>
</dbReference>
<dbReference type="InterPro" id="IPR051503">
    <property type="entry name" value="ComplSys_Reg/VirEntry_Med"/>
</dbReference>
<evidence type="ECO:0000256" key="5">
    <source>
        <dbReference type="PROSITE-ProRule" id="PRU00302"/>
    </source>
</evidence>
<organism evidence="8 9">
    <name type="scientific">Sander lucioperca</name>
    <name type="common">Pike-perch</name>
    <name type="synonym">Perca lucioperca</name>
    <dbReference type="NCBI Taxonomy" id="283035"/>
    <lineage>
        <taxon>Eukaryota</taxon>
        <taxon>Metazoa</taxon>
        <taxon>Chordata</taxon>
        <taxon>Craniata</taxon>
        <taxon>Vertebrata</taxon>
        <taxon>Euteleostomi</taxon>
        <taxon>Actinopterygii</taxon>
        <taxon>Neopterygii</taxon>
        <taxon>Teleostei</taxon>
        <taxon>Neoteleostei</taxon>
        <taxon>Acanthomorphata</taxon>
        <taxon>Eupercaria</taxon>
        <taxon>Perciformes</taxon>
        <taxon>Percoidei</taxon>
        <taxon>Percidae</taxon>
        <taxon>Luciopercinae</taxon>
        <taxon>Sander</taxon>
    </lineage>
</organism>
<dbReference type="InterPro" id="IPR000436">
    <property type="entry name" value="Sushi_SCR_CCP_dom"/>
</dbReference>
<dbReference type="CDD" id="cd00033">
    <property type="entry name" value="CCP"/>
    <property type="match status" value="1"/>
</dbReference>
<comment type="caution">
    <text evidence="5">Lacks conserved residue(s) required for the propagation of feature annotation.</text>
</comment>
<feature type="disulfide bond" evidence="5">
    <location>
        <begin position="216"/>
        <end position="259"/>
    </location>
</feature>
<dbReference type="AlphaFoldDB" id="A0A8C9YDT3"/>
<dbReference type="SUPFAM" id="SSF57535">
    <property type="entry name" value="Complement control module/SCR domain"/>
    <property type="match status" value="5"/>
</dbReference>
<sequence length="332" mass="38249">MRLFHLLWLFILLLNSDSSLQQNEIKCTVPPIENGHVPHRYIQEYKEHDVLHFMCNYLHRPTEDRPSKCTKVGIRAEWTPTPACEPIKCKLPLPPLEGTRYESVSRNRFLPGETLRVICGEKYGISNNQEVVTMCKEDGEWTIRPVCTEVVCSNERPQHVYSWDVSYWRNQPKMGETKRYRCERGYMSKDGATQATCTRNGWTPNPLCQVLESVGCGSPPPLTDGDIKYTVKSNYSHQERVEFMCQRYYTMEGGPHRTCINGEWTGQMRCLKPCIVNEDVYRQHNITLKSSDSTFFTHDEIVEFRCARGVPVGAVAMRQRCNGGVILLPTCQ</sequence>
<evidence type="ECO:0000256" key="3">
    <source>
        <dbReference type="ARBA" id="ARBA00022729"/>
    </source>
</evidence>
<dbReference type="Ensembl" id="ENSSLUT00000024236.1">
    <property type="protein sequence ID" value="ENSSLUP00000023465.1"/>
    <property type="gene ID" value="ENSSLUG00000010763.1"/>
</dbReference>
<dbReference type="SMART" id="SM00032">
    <property type="entry name" value="CCP"/>
    <property type="match status" value="4"/>
</dbReference>
<feature type="domain" description="Sushi" evidence="7">
    <location>
        <begin position="87"/>
        <end position="149"/>
    </location>
</feature>
<feature type="domain" description="Sushi" evidence="7">
    <location>
        <begin position="25"/>
        <end position="86"/>
    </location>
</feature>
<dbReference type="InterPro" id="IPR035976">
    <property type="entry name" value="Sushi/SCR/CCP_sf"/>
</dbReference>
<dbReference type="PANTHER" id="PTHR45785">
    <property type="entry name" value="COMPLEMENT FACTOR H-RELATED"/>
    <property type="match status" value="1"/>
</dbReference>
<dbReference type="GeneTree" id="ENSGT00940000154386"/>
<reference evidence="8" key="1">
    <citation type="submission" date="2025-05" db="UniProtKB">
        <authorList>
            <consortium name="Ensembl"/>
        </authorList>
    </citation>
    <scope>IDENTIFICATION</scope>
</reference>
<protein>
    <recommendedName>
        <fullName evidence="7">Sushi domain-containing protein</fullName>
    </recommendedName>
</protein>
<keyword evidence="3 6" id="KW-0732">Signal</keyword>
<evidence type="ECO:0000256" key="4">
    <source>
        <dbReference type="ARBA" id="ARBA00023157"/>
    </source>
</evidence>
<dbReference type="Pfam" id="PF00084">
    <property type="entry name" value="Sushi"/>
    <property type="match status" value="3"/>
</dbReference>
<evidence type="ECO:0000256" key="6">
    <source>
        <dbReference type="SAM" id="SignalP"/>
    </source>
</evidence>
<dbReference type="Ensembl" id="ENSSLUT00000024238.1">
    <property type="protein sequence ID" value="ENSSLUP00000023467.1"/>
    <property type="gene ID" value="ENSSLUG00000010763.1"/>
</dbReference>
<evidence type="ECO:0000313" key="9">
    <source>
        <dbReference type="Proteomes" id="UP000694568"/>
    </source>
</evidence>
<evidence type="ECO:0000259" key="7">
    <source>
        <dbReference type="PROSITE" id="PS50923"/>
    </source>
</evidence>
<feature type="domain" description="Sushi" evidence="7">
    <location>
        <begin position="150"/>
        <end position="210"/>
    </location>
</feature>
<feature type="chain" id="PRO_5044682694" description="Sushi domain-containing protein" evidence="6">
    <location>
        <begin position="22"/>
        <end position="332"/>
    </location>
</feature>
<feature type="domain" description="Sushi" evidence="7">
    <location>
        <begin position="214"/>
        <end position="272"/>
    </location>
</feature>
<evidence type="ECO:0000313" key="8">
    <source>
        <dbReference type="Ensembl" id="ENSSLUP00000023467.1"/>
    </source>
</evidence>
<evidence type="ECO:0000256" key="2">
    <source>
        <dbReference type="ARBA" id="ARBA00022659"/>
    </source>
</evidence>
<feature type="signal peptide" evidence="6">
    <location>
        <begin position="1"/>
        <end position="21"/>
    </location>
</feature>